<dbReference type="EMBL" id="CP064030">
    <property type="protein sequence ID" value="QRN54754.1"/>
    <property type="molecule type" value="Genomic_DNA"/>
</dbReference>
<evidence type="ECO:0000313" key="3">
    <source>
        <dbReference type="Proteomes" id="UP000663181"/>
    </source>
</evidence>
<name>A0ABX7GWB8_9GAMM</name>
<proteinExistence type="predicted"/>
<sequence length="145" mass="15961">MSVDARSFSYPTRLAWMLMALSILLAVGLVLSPGSMKLPGWLIMGIIISVPFGLGLMALRYRIVVGATTIDVIGFKRRCYALAEAERIAVERTAKGGRVAIIFFKDGTSFTVSDTVAEFRDFLNLLSERTSLPIAKPVWDPNILH</sequence>
<keyword evidence="1" id="KW-0812">Transmembrane</keyword>
<organism evidence="2 3">
    <name type="scientific">Dyella caseinilytica</name>
    <dbReference type="NCBI Taxonomy" id="1849581"/>
    <lineage>
        <taxon>Bacteria</taxon>
        <taxon>Pseudomonadati</taxon>
        <taxon>Pseudomonadota</taxon>
        <taxon>Gammaproteobacteria</taxon>
        <taxon>Lysobacterales</taxon>
        <taxon>Rhodanobacteraceae</taxon>
        <taxon>Dyella</taxon>
    </lineage>
</organism>
<keyword evidence="3" id="KW-1185">Reference proteome</keyword>
<keyword evidence="1" id="KW-0472">Membrane</keyword>
<dbReference type="RefSeq" id="WP_188798042.1">
    <property type="nucleotide sequence ID" value="NZ_BMIZ01000001.1"/>
</dbReference>
<evidence type="ECO:0000313" key="2">
    <source>
        <dbReference type="EMBL" id="QRN54754.1"/>
    </source>
</evidence>
<dbReference type="Proteomes" id="UP000663181">
    <property type="component" value="Chromosome"/>
</dbReference>
<accession>A0ABX7GWB8</accession>
<evidence type="ECO:0008006" key="4">
    <source>
        <dbReference type="Google" id="ProtNLM"/>
    </source>
</evidence>
<evidence type="ECO:0000256" key="1">
    <source>
        <dbReference type="SAM" id="Phobius"/>
    </source>
</evidence>
<feature type="transmembrane region" description="Helical" evidence="1">
    <location>
        <begin position="12"/>
        <end position="32"/>
    </location>
</feature>
<protein>
    <recommendedName>
        <fullName evidence="4">PH domain-containing protein</fullName>
    </recommendedName>
</protein>
<reference evidence="2 3" key="1">
    <citation type="submission" date="2020-10" db="EMBL/GenBank/DDBJ databases">
        <title>Phylogeny of dyella-like bacteria.</title>
        <authorList>
            <person name="Fu J."/>
        </authorList>
    </citation>
    <scope>NUCLEOTIDE SEQUENCE [LARGE SCALE GENOMIC DNA]</scope>
    <source>
        <strain evidence="2 3">DHOB09</strain>
    </source>
</reference>
<gene>
    <name evidence="2" type="ORF">ISN74_05205</name>
</gene>
<keyword evidence="1" id="KW-1133">Transmembrane helix</keyword>
<feature type="transmembrane region" description="Helical" evidence="1">
    <location>
        <begin position="38"/>
        <end position="59"/>
    </location>
</feature>